<gene>
    <name evidence="2" type="ORF">L0661_01240</name>
</gene>
<dbReference type="InterPro" id="IPR031165">
    <property type="entry name" value="GNAT_YJDJ"/>
</dbReference>
<sequence length="96" mass="11223">MIEVKLRLDERKRGAFYIEEEGKQIGEMVVGVSDTALTVYHTEVDENMSGKGYAKLMLDEMVGYARKQNLQVVPLCEYVHVQFKKHPDEFQDVWRK</sequence>
<dbReference type="Proteomes" id="UP001139411">
    <property type="component" value="Unassembled WGS sequence"/>
</dbReference>
<dbReference type="Gene3D" id="3.40.630.30">
    <property type="match status" value="1"/>
</dbReference>
<dbReference type="Pfam" id="PF14542">
    <property type="entry name" value="Acetyltransf_CG"/>
    <property type="match status" value="1"/>
</dbReference>
<proteinExistence type="predicted"/>
<comment type="caution">
    <text evidence="2">The sequence shown here is derived from an EMBL/GenBank/DDBJ whole genome shotgun (WGS) entry which is preliminary data.</text>
</comment>
<evidence type="ECO:0000259" key="1">
    <source>
        <dbReference type="PROSITE" id="PS51729"/>
    </source>
</evidence>
<dbReference type="RefSeq" id="WP_233796158.1">
    <property type="nucleotide sequence ID" value="NZ_JAKFFV010000002.1"/>
</dbReference>
<organism evidence="2 3">
    <name type="scientific">Dyadobacter chenhuakuii</name>
    <dbReference type="NCBI Taxonomy" id="2909339"/>
    <lineage>
        <taxon>Bacteria</taxon>
        <taxon>Pseudomonadati</taxon>
        <taxon>Bacteroidota</taxon>
        <taxon>Cytophagia</taxon>
        <taxon>Cytophagales</taxon>
        <taxon>Spirosomataceae</taxon>
        <taxon>Dyadobacter</taxon>
    </lineage>
</organism>
<reference evidence="2" key="1">
    <citation type="submission" date="2022-01" db="EMBL/GenBank/DDBJ databases">
        <title>Novel species in genus Dyadobacter.</title>
        <authorList>
            <person name="Ma C."/>
        </authorList>
    </citation>
    <scope>NUCLEOTIDE SEQUENCE</scope>
    <source>
        <strain evidence="2">CY357</strain>
    </source>
</reference>
<accession>A0A9X1TSG9</accession>
<dbReference type="CDD" id="cd04301">
    <property type="entry name" value="NAT_SF"/>
    <property type="match status" value="1"/>
</dbReference>
<dbReference type="SUPFAM" id="SSF55729">
    <property type="entry name" value="Acyl-CoA N-acyltransferases (Nat)"/>
    <property type="match status" value="1"/>
</dbReference>
<dbReference type="InterPro" id="IPR016181">
    <property type="entry name" value="Acyl_CoA_acyltransferase"/>
</dbReference>
<dbReference type="AlphaFoldDB" id="A0A9X1TSG9"/>
<protein>
    <submittedName>
        <fullName evidence="2">N-acetyltransferase</fullName>
    </submittedName>
</protein>
<feature type="domain" description="N-acetyltransferase" evidence="1">
    <location>
        <begin position="8"/>
        <end position="95"/>
    </location>
</feature>
<evidence type="ECO:0000313" key="2">
    <source>
        <dbReference type="EMBL" id="MCF2496912.1"/>
    </source>
</evidence>
<dbReference type="EMBL" id="JAKFFV010000002">
    <property type="protein sequence ID" value="MCF2496912.1"/>
    <property type="molecule type" value="Genomic_DNA"/>
</dbReference>
<dbReference type="PROSITE" id="PS51729">
    <property type="entry name" value="GNAT_YJDJ"/>
    <property type="match status" value="1"/>
</dbReference>
<evidence type="ECO:0000313" key="3">
    <source>
        <dbReference type="Proteomes" id="UP001139411"/>
    </source>
</evidence>
<name>A0A9X1TSG9_9BACT</name>